<evidence type="ECO:0000256" key="1">
    <source>
        <dbReference type="ARBA" id="ARBA00004173"/>
    </source>
</evidence>
<protein>
    <recommendedName>
        <fullName evidence="2">NADH dehydrogenase [ubiquinone] 1 alpha subcomplex assembly factor 3</fullName>
    </recommendedName>
</protein>
<proteinExistence type="inferred from homology"/>
<dbReference type="InterPro" id="IPR036748">
    <property type="entry name" value="MTH938-like_sf"/>
</dbReference>
<dbReference type="InterPro" id="IPR034095">
    <property type="entry name" value="NDUF3"/>
</dbReference>
<evidence type="ECO:0000256" key="4">
    <source>
        <dbReference type="ARBA" id="ARBA00049984"/>
    </source>
</evidence>
<reference evidence="5 6" key="1">
    <citation type="journal article" date="2018" name="Evol. Lett.">
        <title>Horizontal gene cluster transfer increased hallucinogenic mushroom diversity.</title>
        <authorList>
            <person name="Reynolds H.T."/>
            <person name="Vijayakumar V."/>
            <person name="Gluck-Thaler E."/>
            <person name="Korotkin H.B."/>
            <person name="Matheny P.B."/>
            <person name="Slot J.C."/>
        </authorList>
    </citation>
    <scope>NUCLEOTIDE SEQUENCE [LARGE SCALE GENOMIC DNA]</scope>
    <source>
        <strain evidence="5 6">SRW20</strain>
    </source>
</reference>
<dbReference type="Gene3D" id="3.40.1230.10">
    <property type="entry name" value="MTH938-like"/>
    <property type="match status" value="1"/>
</dbReference>
<sequence>MGVLPTRTLHTTSVLRDRSFTNLLADDIPPAVQVASISESGIQLADGLVIPGACMFLEGKVFLWDVPGIDLQSRVTAERWRGWNEERFEILDAVTPKPEILLLGTGKTLVMPPSFLRPYLSERGIQLDVMDTRNACSTYNILAEEGRRVAAALLPLAPYSWPRSSIPKHGS</sequence>
<dbReference type="CDD" id="cd05125">
    <property type="entry name" value="Mth938_2P1-like"/>
    <property type="match status" value="1"/>
</dbReference>
<dbReference type="GO" id="GO:0005743">
    <property type="term" value="C:mitochondrial inner membrane"/>
    <property type="evidence" value="ECO:0007669"/>
    <property type="project" value="TreeGrafter"/>
</dbReference>
<accession>A0A409VUF9</accession>
<comment type="similarity">
    <text evidence="4">Belongs to the NDUFAF3 family.</text>
</comment>
<name>A0A409VUF9_9AGAR</name>
<dbReference type="STRING" id="231916.A0A409VUF9"/>
<comment type="subcellular location">
    <subcellularLocation>
        <location evidence="1">Mitochondrion</location>
    </subcellularLocation>
</comment>
<dbReference type="AlphaFoldDB" id="A0A409VUF9"/>
<dbReference type="PANTHER" id="PTHR21192:SF2">
    <property type="entry name" value="NADH DEHYDROGENASE [UBIQUINONE] 1 ALPHA SUBCOMPLEX ASSEMBLY FACTOR 3"/>
    <property type="match status" value="1"/>
</dbReference>
<dbReference type="InParanoid" id="A0A409VUF9"/>
<keyword evidence="6" id="KW-1185">Reference proteome</keyword>
<evidence type="ECO:0000313" key="5">
    <source>
        <dbReference type="EMBL" id="PPQ69896.1"/>
    </source>
</evidence>
<comment type="caution">
    <text evidence="5">The sequence shown here is derived from an EMBL/GenBank/DDBJ whole genome shotgun (WGS) entry which is preliminary data.</text>
</comment>
<dbReference type="Pfam" id="PF04430">
    <property type="entry name" value="DUF498"/>
    <property type="match status" value="1"/>
</dbReference>
<organism evidence="5 6">
    <name type="scientific">Gymnopilus dilepis</name>
    <dbReference type="NCBI Taxonomy" id="231916"/>
    <lineage>
        <taxon>Eukaryota</taxon>
        <taxon>Fungi</taxon>
        <taxon>Dikarya</taxon>
        <taxon>Basidiomycota</taxon>
        <taxon>Agaricomycotina</taxon>
        <taxon>Agaricomycetes</taxon>
        <taxon>Agaricomycetidae</taxon>
        <taxon>Agaricales</taxon>
        <taxon>Agaricineae</taxon>
        <taxon>Hymenogastraceae</taxon>
        <taxon>Gymnopilus</taxon>
    </lineage>
</organism>
<evidence type="ECO:0000256" key="2">
    <source>
        <dbReference type="ARBA" id="ARBA00021776"/>
    </source>
</evidence>
<keyword evidence="3" id="KW-0496">Mitochondrion</keyword>
<evidence type="ECO:0000313" key="6">
    <source>
        <dbReference type="Proteomes" id="UP000284706"/>
    </source>
</evidence>
<evidence type="ECO:0000256" key="3">
    <source>
        <dbReference type="ARBA" id="ARBA00023128"/>
    </source>
</evidence>
<dbReference type="SUPFAM" id="SSF64076">
    <property type="entry name" value="MTH938-like"/>
    <property type="match status" value="1"/>
</dbReference>
<dbReference type="EMBL" id="NHYE01005559">
    <property type="protein sequence ID" value="PPQ69896.1"/>
    <property type="molecule type" value="Genomic_DNA"/>
</dbReference>
<dbReference type="GO" id="GO:0032981">
    <property type="term" value="P:mitochondrial respiratory chain complex I assembly"/>
    <property type="evidence" value="ECO:0007669"/>
    <property type="project" value="InterPro"/>
</dbReference>
<dbReference type="InterPro" id="IPR007523">
    <property type="entry name" value="NDUFAF3/AAMDC"/>
</dbReference>
<dbReference type="Proteomes" id="UP000284706">
    <property type="component" value="Unassembled WGS sequence"/>
</dbReference>
<gene>
    <name evidence="5" type="ORF">CVT26_014159</name>
</gene>
<dbReference type="PANTHER" id="PTHR21192">
    <property type="entry name" value="NUCLEAR PROTEIN E3-3"/>
    <property type="match status" value="1"/>
</dbReference>
<dbReference type="OrthoDB" id="20681at2759"/>